<dbReference type="Proteomes" id="UP000019140">
    <property type="component" value="Unassembled WGS sequence"/>
</dbReference>
<proteinExistence type="predicted"/>
<dbReference type="HOGENOM" id="CLU_2166378_0_0_7"/>
<dbReference type="SUPFAM" id="SSF53955">
    <property type="entry name" value="Lysozyme-like"/>
    <property type="match status" value="1"/>
</dbReference>
<dbReference type="Gene3D" id="1.10.530.10">
    <property type="match status" value="1"/>
</dbReference>
<reference evidence="1 2" key="1">
    <citation type="journal article" date="2014" name="Nature">
        <title>An environmental bacterial taxon with a large and distinct metabolic repertoire.</title>
        <authorList>
            <person name="Wilson M.C."/>
            <person name="Mori T."/>
            <person name="Ruckert C."/>
            <person name="Uria A.R."/>
            <person name="Helf M.J."/>
            <person name="Takada K."/>
            <person name="Gernert C."/>
            <person name="Steffens U.A."/>
            <person name="Heycke N."/>
            <person name="Schmitt S."/>
            <person name="Rinke C."/>
            <person name="Helfrich E.J."/>
            <person name="Brachmann A.O."/>
            <person name="Gurgui C."/>
            <person name="Wakimoto T."/>
            <person name="Kracht M."/>
            <person name="Crusemann M."/>
            <person name="Hentschel U."/>
            <person name="Abe I."/>
            <person name="Matsunaga S."/>
            <person name="Kalinowski J."/>
            <person name="Takeyama H."/>
            <person name="Piel J."/>
        </authorList>
    </citation>
    <scope>NUCLEOTIDE SEQUENCE [LARGE SCALE GENOMIC DNA]</scope>
    <source>
        <strain evidence="2">TSY2</strain>
    </source>
</reference>
<accession>W4LFT4</accession>
<sequence length="110" mass="12543">MNYLAHLYKRFGDYGPLYVLAAYNYGETNLSRKMRRFGPPAIVSLYSPGYLPGETREYLLRMMTMWVIAAHPGRFHFLLREAADPPFVPFETAPRRDVAVGVAEGGEVKK</sequence>
<keyword evidence="2" id="KW-1185">Reference proteome</keyword>
<evidence type="ECO:0000313" key="1">
    <source>
        <dbReference type="EMBL" id="ETW96201.1"/>
    </source>
</evidence>
<gene>
    <name evidence="1" type="ORF">ETSY2_46855</name>
</gene>
<dbReference type="EMBL" id="AZHX01002218">
    <property type="protein sequence ID" value="ETW96201.1"/>
    <property type="molecule type" value="Genomic_DNA"/>
</dbReference>
<evidence type="ECO:0000313" key="2">
    <source>
        <dbReference type="Proteomes" id="UP000019140"/>
    </source>
</evidence>
<organism evidence="1 2">
    <name type="scientific">Candidatus Entotheonella gemina</name>
    <dbReference type="NCBI Taxonomy" id="1429439"/>
    <lineage>
        <taxon>Bacteria</taxon>
        <taxon>Pseudomonadati</taxon>
        <taxon>Nitrospinota/Tectimicrobiota group</taxon>
        <taxon>Candidatus Tectimicrobiota</taxon>
        <taxon>Candidatus Entotheonellia</taxon>
        <taxon>Candidatus Entotheonellales</taxon>
        <taxon>Candidatus Entotheonellaceae</taxon>
        <taxon>Candidatus Entotheonella</taxon>
    </lineage>
</organism>
<dbReference type="InterPro" id="IPR023346">
    <property type="entry name" value="Lysozyme-like_dom_sf"/>
</dbReference>
<name>W4LFT4_9BACT</name>
<protein>
    <recommendedName>
        <fullName evidence="3">Transglycosylase SLT domain-containing protein</fullName>
    </recommendedName>
</protein>
<comment type="caution">
    <text evidence="1">The sequence shown here is derived from an EMBL/GenBank/DDBJ whole genome shotgun (WGS) entry which is preliminary data.</text>
</comment>
<dbReference type="AlphaFoldDB" id="W4LFT4"/>
<evidence type="ECO:0008006" key="3">
    <source>
        <dbReference type="Google" id="ProtNLM"/>
    </source>
</evidence>